<accession>A0A0B2WYB3</accession>
<dbReference type="GO" id="GO:0005886">
    <property type="term" value="C:plasma membrane"/>
    <property type="evidence" value="ECO:0007669"/>
    <property type="project" value="TreeGrafter"/>
</dbReference>
<dbReference type="Gene3D" id="1.20.1270.60">
    <property type="entry name" value="Arfaptin homology (AH) domain/BAR domain"/>
    <property type="match status" value="1"/>
</dbReference>
<gene>
    <name evidence="5" type="ORF">MAM_03536</name>
</gene>
<dbReference type="Pfam" id="PF00611">
    <property type="entry name" value="FCH"/>
    <property type="match status" value="1"/>
</dbReference>
<dbReference type="AlphaFoldDB" id="A0A0B2WYB3"/>
<feature type="compositionally biased region" description="Polar residues" evidence="2">
    <location>
        <begin position="412"/>
        <end position="421"/>
    </location>
</feature>
<comment type="caution">
    <text evidence="5">The sequence shown here is derived from an EMBL/GenBank/DDBJ whole genome shotgun (WGS) entry which is preliminary data.</text>
</comment>
<dbReference type="GO" id="GO:0032153">
    <property type="term" value="C:cell division site"/>
    <property type="evidence" value="ECO:0007669"/>
    <property type="project" value="TreeGrafter"/>
</dbReference>
<reference evidence="5 6" key="1">
    <citation type="journal article" date="2014" name="Proc. Natl. Acad. Sci. U.S.A.">
        <title>Trajectory and genomic determinants of fungal-pathogen speciation and host adaptation.</title>
        <authorList>
            <person name="Hu X."/>
            <person name="Xiao G."/>
            <person name="Zheng P."/>
            <person name="Shang Y."/>
            <person name="Su Y."/>
            <person name="Zhang X."/>
            <person name="Liu X."/>
            <person name="Zhan S."/>
            <person name="St Leger R.J."/>
            <person name="Wang C."/>
        </authorList>
    </citation>
    <scope>NUCLEOTIDE SEQUENCE [LARGE SCALE GENOMIC DNA]</scope>
    <source>
        <strain evidence="5 6">ARSEF 1941</strain>
    </source>
</reference>
<proteinExistence type="predicted"/>
<dbReference type="Pfam" id="PF10291">
    <property type="entry name" value="muHD"/>
    <property type="match status" value="1"/>
</dbReference>
<evidence type="ECO:0000313" key="6">
    <source>
        <dbReference type="Proteomes" id="UP000030816"/>
    </source>
</evidence>
<dbReference type="RefSeq" id="XP_040679478.1">
    <property type="nucleotide sequence ID" value="XM_040822335.1"/>
</dbReference>
<dbReference type="SUPFAM" id="SSF103657">
    <property type="entry name" value="BAR/IMD domain-like"/>
    <property type="match status" value="1"/>
</dbReference>
<dbReference type="CDD" id="cd07650">
    <property type="entry name" value="F-BAR_Syp1p_like"/>
    <property type="match status" value="1"/>
</dbReference>
<feature type="region of interest" description="Disordered" evidence="2">
    <location>
        <begin position="282"/>
        <end position="337"/>
    </location>
</feature>
<dbReference type="OrthoDB" id="331602at2759"/>
<dbReference type="GO" id="GO:0032185">
    <property type="term" value="P:septin cytoskeleton organization"/>
    <property type="evidence" value="ECO:0007669"/>
    <property type="project" value="TreeGrafter"/>
</dbReference>
<keyword evidence="1" id="KW-0254">Endocytosis</keyword>
<feature type="domain" description="FCH" evidence="3">
    <location>
        <begin position="60"/>
        <end position="132"/>
    </location>
</feature>
<evidence type="ECO:0000256" key="1">
    <source>
        <dbReference type="ARBA" id="ARBA00022583"/>
    </source>
</evidence>
<evidence type="ECO:0000313" key="5">
    <source>
        <dbReference type="EMBL" id="KHN98412.1"/>
    </source>
</evidence>
<dbReference type="EMBL" id="AZHE01000007">
    <property type="protein sequence ID" value="KHN98412.1"/>
    <property type="molecule type" value="Genomic_DNA"/>
</dbReference>
<dbReference type="STRING" id="1081103.A0A0B2WYB3"/>
<evidence type="ECO:0000256" key="2">
    <source>
        <dbReference type="SAM" id="MobiDB-lite"/>
    </source>
</evidence>
<dbReference type="InterPro" id="IPR027267">
    <property type="entry name" value="AH/BAR_dom_sf"/>
</dbReference>
<dbReference type="GO" id="GO:0006897">
    <property type="term" value="P:endocytosis"/>
    <property type="evidence" value="ECO:0007669"/>
    <property type="project" value="UniProtKB-KW"/>
</dbReference>
<dbReference type="HOGENOM" id="CLU_011037_0_0_1"/>
<dbReference type="InterPro" id="IPR001060">
    <property type="entry name" value="FCH_dom"/>
</dbReference>
<sequence length="904" mass="98217">MEDLARSDYPAMLVSTALLALVPTYKLSTLDTGQLSLPQNADCCYFVRVRQANLQPGQAVQTFNDRVKRINKLNLEIADWLQERRRVEEQYVIGLRRLAQSRTPNSQSELGVFRVPWTRIADAIERIAQSHHVFAERLESDVEHPLRLYQQRRDYQNMYNISSNLTTMARDLEGAQDKADKINKKGAKASSLKVDEASAKLESAVQQWESQAPFIFESLQAVDETRVNHLRDVLTQYQTHETDQAQRLQDIAAQTLAVVLEINTEKEIKDFVACTVAGRLPAPTRTSTRRSSMVGRQPSLEQPPPVPHSDTMNSLVSAAINPPPTRGSISQQSHHEGDVVEQLPADQPKGTLFGGRRRQSVHGGFGGLSPGKPGGITFGRLGSSHGRGVSPRTSSTNLHESGRLASLAETPDTPTASTHDGSVNDRNRPHEATNGVHPKDRPKATGVNGTKSSGSFDVPPLPGSPPTRHIEKTGVLTKDEEGFTVREPMNDPISEAQREAAGEEADQLFKLNIQNKPIDEEDPEAKKAALSSVANTLKLGPATRRTSTIRGRRDVRNTVFVPPPGATQAESFLPTISASPPLPGSASFMRSHAVTALASESSIAGTSDSQSIRSGHSLGSLVHAKHPELTGPGLQSSIIETVSAIFEGGVVKSASVTGELAFVNNNADISSEKTHETIRLNNFPRLERIGPNRIFVQNASLDQPDQFALDLSHLAKTSIAFSYKVFSDDSGLSGLGKHCPLLLTPVWKPQEDKLGLLLQYQLNPTSYFTTPITLHNVVFVARYEGKATAAQTKPSGTHLKDKHLVYWRLGDVTLTGDLQKIVCRVVGADGICPTPGHVEARWEYTAAGGASFGSGISGSRLADKGKGKELADDDPFADTGSATSQTWLDVPVTRKLVSGKYEGR</sequence>
<keyword evidence="6" id="KW-1185">Reference proteome</keyword>
<feature type="domain" description="Muniscin C-terminal" evidence="4">
    <location>
        <begin position="632"/>
        <end position="903"/>
    </location>
</feature>
<dbReference type="InterPro" id="IPR018808">
    <property type="entry name" value="Muniscin_C"/>
</dbReference>
<feature type="region of interest" description="Disordered" evidence="2">
    <location>
        <begin position="380"/>
        <end position="470"/>
    </location>
</feature>
<feature type="region of interest" description="Disordered" evidence="2">
    <location>
        <begin position="862"/>
        <end position="882"/>
    </location>
</feature>
<dbReference type="GeneID" id="63737991"/>
<evidence type="ECO:0000259" key="4">
    <source>
        <dbReference type="Pfam" id="PF10291"/>
    </source>
</evidence>
<name>A0A0B2WYB3_METAS</name>
<protein>
    <submittedName>
        <fullName evidence="5">Fes/CIP4 domain-containing protein</fullName>
    </submittedName>
</protein>
<organism evidence="5 6">
    <name type="scientific">Metarhizium album (strain ARSEF 1941)</name>
    <dbReference type="NCBI Taxonomy" id="1081103"/>
    <lineage>
        <taxon>Eukaryota</taxon>
        <taxon>Fungi</taxon>
        <taxon>Dikarya</taxon>
        <taxon>Ascomycota</taxon>
        <taxon>Pezizomycotina</taxon>
        <taxon>Sordariomycetes</taxon>
        <taxon>Hypocreomycetidae</taxon>
        <taxon>Hypocreales</taxon>
        <taxon>Clavicipitaceae</taxon>
        <taxon>Metarhizium</taxon>
    </lineage>
</organism>
<feature type="compositionally biased region" description="Basic and acidic residues" evidence="2">
    <location>
        <begin position="422"/>
        <end position="443"/>
    </location>
</feature>
<dbReference type="Proteomes" id="UP000030816">
    <property type="component" value="Unassembled WGS sequence"/>
</dbReference>
<dbReference type="PANTHER" id="PTHR23065:SF54">
    <property type="entry name" value="SUPPRESSOR OF YEAST PROFILIN DELETION"/>
    <property type="match status" value="1"/>
</dbReference>
<dbReference type="PANTHER" id="PTHR23065">
    <property type="entry name" value="PROLINE-SERINE-THREONINE PHOSPHATASE INTERACTING PROTEIN 1"/>
    <property type="match status" value="1"/>
</dbReference>
<evidence type="ECO:0000259" key="3">
    <source>
        <dbReference type="Pfam" id="PF00611"/>
    </source>
</evidence>
<dbReference type="GO" id="GO:0030139">
    <property type="term" value="C:endocytic vesicle"/>
    <property type="evidence" value="ECO:0007669"/>
    <property type="project" value="TreeGrafter"/>
</dbReference>
<dbReference type="FunFam" id="1.20.1270.60:FF:000102">
    <property type="entry name" value="WGS project CABT00000000 data, contig 2.23"/>
    <property type="match status" value="1"/>
</dbReference>